<dbReference type="PROSITE" id="PS51257">
    <property type="entry name" value="PROKAR_LIPOPROTEIN"/>
    <property type="match status" value="1"/>
</dbReference>
<accession>A0ABS9KYX9</accession>
<dbReference type="EMBL" id="JAKLTR010000022">
    <property type="protein sequence ID" value="MCG2617520.1"/>
    <property type="molecule type" value="Genomic_DNA"/>
</dbReference>
<sequence length="255" mass="26726">MKSVFSNFRSGILTIALAAVAATIFVSCSKNNDGDGQTQPAAGLLAVNLAPDQSALVLTLNGNSLTNFPLPYTNFTGGYLPVFPGSRTLDAYSSNSTSSQPLASTTAALDVEKYYSAFTIGAGNKYRNVIVQDNFDSLNANGNAYIRFVNAIIDSVQLPVVVIRANGTDVVNRQAPYASVSDFVAVTPGSVLIDVNNNAGVDADRTLTLEQNKVYTVLLTGLPGTTPSGEMIKFITNGTVTDDQARGAGARRAAN</sequence>
<organism evidence="3 4">
    <name type="scientific">Terrimonas ginsenosidimutans</name>
    <dbReference type="NCBI Taxonomy" id="2908004"/>
    <lineage>
        <taxon>Bacteria</taxon>
        <taxon>Pseudomonadati</taxon>
        <taxon>Bacteroidota</taxon>
        <taxon>Chitinophagia</taxon>
        <taxon>Chitinophagales</taxon>
        <taxon>Chitinophagaceae</taxon>
        <taxon>Terrimonas</taxon>
    </lineage>
</organism>
<keyword evidence="1" id="KW-0732">Signal</keyword>
<evidence type="ECO:0000256" key="1">
    <source>
        <dbReference type="SAM" id="SignalP"/>
    </source>
</evidence>
<dbReference type="Proteomes" id="UP001165367">
    <property type="component" value="Unassembled WGS sequence"/>
</dbReference>
<dbReference type="RefSeq" id="WP_237876293.1">
    <property type="nucleotide sequence ID" value="NZ_JAKLTR010000022.1"/>
</dbReference>
<comment type="caution">
    <text evidence="3">The sequence shown here is derived from an EMBL/GenBank/DDBJ whole genome shotgun (WGS) entry which is preliminary data.</text>
</comment>
<feature type="signal peptide" evidence="1">
    <location>
        <begin position="1"/>
        <end position="21"/>
    </location>
</feature>
<gene>
    <name evidence="3" type="ORF">LZZ85_24690</name>
</gene>
<name>A0ABS9KYX9_9BACT</name>
<proteinExistence type="predicted"/>
<evidence type="ECO:0000259" key="2">
    <source>
        <dbReference type="Pfam" id="PF14344"/>
    </source>
</evidence>
<reference evidence="3" key="1">
    <citation type="submission" date="2022-01" db="EMBL/GenBank/DDBJ databases">
        <authorList>
            <person name="Jo J.-H."/>
            <person name="Im W.-T."/>
        </authorList>
    </citation>
    <scope>NUCLEOTIDE SEQUENCE</scope>
    <source>
        <strain evidence="3">NA20</strain>
    </source>
</reference>
<protein>
    <submittedName>
        <fullName evidence="3">DUF4397 domain-containing protein</fullName>
    </submittedName>
</protein>
<dbReference type="InterPro" id="IPR025510">
    <property type="entry name" value="DUF4397"/>
</dbReference>
<dbReference type="Pfam" id="PF14344">
    <property type="entry name" value="DUF4397"/>
    <property type="match status" value="1"/>
</dbReference>
<evidence type="ECO:0000313" key="4">
    <source>
        <dbReference type="Proteomes" id="UP001165367"/>
    </source>
</evidence>
<evidence type="ECO:0000313" key="3">
    <source>
        <dbReference type="EMBL" id="MCG2617520.1"/>
    </source>
</evidence>
<keyword evidence="4" id="KW-1185">Reference proteome</keyword>
<feature type="chain" id="PRO_5046230699" evidence="1">
    <location>
        <begin position="22"/>
        <end position="255"/>
    </location>
</feature>
<feature type="domain" description="DUF4397" evidence="2">
    <location>
        <begin position="46"/>
        <end position="155"/>
    </location>
</feature>